<gene>
    <name evidence="6" type="ORF">N7530_012552</name>
</gene>
<feature type="binding site" description="proximal binding residue" evidence="4">
    <location>
        <position position="414"/>
    </location>
    <ligand>
        <name>heme b</name>
        <dbReference type="ChEBI" id="CHEBI:60344"/>
    </ligand>
    <ligandPart>
        <name>Fe</name>
        <dbReference type="ChEBI" id="CHEBI:18248"/>
    </ligandPart>
</feature>
<dbReference type="EMBL" id="JAPWDO010000009">
    <property type="protein sequence ID" value="KAJ5457278.1"/>
    <property type="molecule type" value="Genomic_DNA"/>
</dbReference>
<keyword evidence="7" id="KW-1185">Reference proteome</keyword>
<dbReference type="GO" id="GO:0020037">
    <property type="term" value="F:heme binding"/>
    <property type="evidence" value="ECO:0007669"/>
    <property type="project" value="UniProtKB-UniRule"/>
</dbReference>
<keyword evidence="5" id="KW-0560">Oxidoreductase</keyword>
<dbReference type="GO" id="GO:0034354">
    <property type="term" value="P:'de novo' NAD+ biosynthetic process from L-tryptophan"/>
    <property type="evidence" value="ECO:0007669"/>
    <property type="project" value="TreeGrafter"/>
</dbReference>
<dbReference type="GO" id="GO:0046872">
    <property type="term" value="F:metal ion binding"/>
    <property type="evidence" value="ECO:0007669"/>
    <property type="project" value="UniProtKB-UniRule"/>
</dbReference>
<name>A0A9W9WFJ5_9EURO</name>
<dbReference type="Gene3D" id="1.20.58.480">
    <property type="match status" value="1"/>
</dbReference>
<dbReference type="OrthoDB" id="4291751at2759"/>
<keyword evidence="2 4" id="KW-0479">Metal-binding</keyword>
<evidence type="ECO:0000256" key="2">
    <source>
        <dbReference type="ARBA" id="ARBA00022723"/>
    </source>
</evidence>
<reference evidence="6" key="2">
    <citation type="journal article" date="2023" name="IMA Fungus">
        <title>Comparative genomic study of the Penicillium genus elucidates a diverse pangenome and 15 lateral gene transfer events.</title>
        <authorList>
            <person name="Petersen C."/>
            <person name="Sorensen T."/>
            <person name="Nielsen M.R."/>
            <person name="Sondergaard T.E."/>
            <person name="Sorensen J.L."/>
            <person name="Fitzpatrick D.A."/>
            <person name="Frisvad J.C."/>
            <person name="Nielsen K.L."/>
        </authorList>
    </citation>
    <scope>NUCLEOTIDE SEQUENCE</scope>
    <source>
        <strain evidence="6">IBT 17660</strain>
    </source>
</reference>
<sequence>MIETHFAFVLPAAALLCFLLREVWKHHIHRQSLRRSARETCFRARLDLLKSQRGQNEAVDVLLNLIEQDGAGQWPPLVVYDDWPSALQPYKDIYHEVVPQLSSSSPLLDDDTLTVRRESFRSHMRELLKERINLLEVERLLNAAEAGNWTSLRREQLNGVYCAVAVLRHAYRWATIPVVRVAQAETVVDFPVELDSAWASLQRHFGCAAESGNNTANVLYNFTPDGNRMFKINIGQSDEIVSSEEAFFRMFYDIEDLARIVYIDMVDAIVAFEENRKADSLRCLQQLKPKLDKIYQLFYDGLVDAKISRKVWLSYCQGFQGWGVGRVIDGRHVKYDGLSGNHALIFQAIDAFFGMERYLIDENMVRYIPVRQREFTSVLRRHSIRAQIKKGECEEIQAEISKLVQAMRVFRAAHRTRVIPYLEQPAPERLIMTAGKSILENEDTNGLEDALAPLKKMMTTRLQETV</sequence>
<dbReference type="GO" id="GO:0033754">
    <property type="term" value="F:indoleamine 2,3-dioxygenase activity"/>
    <property type="evidence" value="ECO:0007669"/>
    <property type="project" value="UniProtKB-EC"/>
</dbReference>
<evidence type="ECO:0000313" key="7">
    <source>
        <dbReference type="Proteomes" id="UP001147760"/>
    </source>
</evidence>
<dbReference type="GO" id="GO:0005737">
    <property type="term" value="C:cytoplasm"/>
    <property type="evidence" value="ECO:0007669"/>
    <property type="project" value="TreeGrafter"/>
</dbReference>
<dbReference type="Proteomes" id="UP001147760">
    <property type="component" value="Unassembled WGS sequence"/>
</dbReference>
<dbReference type="InterPro" id="IPR037217">
    <property type="entry name" value="Trp/Indoleamine_2_3_dOase-like"/>
</dbReference>
<keyword evidence="5" id="KW-0223">Dioxygenase</keyword>
<protein>
    <recommendedName>
        <fullName evidence="5">Indoleamine 2,3-dioxygenase</fullName>
        <ecNumber evidence="5">1.13.11.52</ecNumber>
    </recommendedName>
</protein>
<keyword evidence="4 5" id="KW-0349">Heme</keyword>
<proteinExistence type="inferred from homology"/>
<reference evidence="6" key="1">
    <citation type="submission" date="2022-12" db="EMBL/GenBank/DDBJ databases">
        <authorList>
            <person name="Petersen C."/>
        </authorList>
    </citation>
    <scope>NUCLEOTIDE SEQUENCE</scope>
    <source>
        <strain evidence="6">IBT 17660</strain>
    </source>
</reference>
<organism evidence="6 7">
    <name type="scientific">Penicillium desertorum</name>
    <dbReference type="NCBI Taxonomy" id="1303715"/>
    <lineage>
        <taxon>Eukaryota</taxon>
        <taxon>Fungi</taxon>
        <taxon>Dikarya</taxon>
        <taxon>Ascomycota</taxon>
        <taxon>Pezizomycotina</taxon>
        <taxon>Eurotiomycetes</taxon>
        <taxon>Eurotiomycetidae</taxon>
        <taxon>Eurotiales</taxon>
        <taxon>Aspergillaceae</taxon>
        <taxon>Penicillium</taxon>
    </lineage>
</organism>
<evidence type="ECO:0000256" key="5">
    <source>
        <dbReference type="RuleBase" id="RU369119"/>
    </source>
</evidence>
<dbReference type="SUPFAM" id="SSF140959">
    <property type="entry name" value="Indolic compounds 2,3-dioxygenase-like"/>
    <property type="match status" value="1"/>
</dbReference>
<comment type="caution">
    <text evidence="6">The sequence shown here is derived from an EMBL/GenBank/DDBJ whole genome shotgun (WGS) entry which is preliminary data.</text>
</comment>
<evidence type="ECO:0000256" key="4">
    <source>
        <dbReference type="PIRSR" id="PIRSR600898-1"/>
    </source>
</evidence>
<comment type="function">
    <text evidence="5">Produces N-formyl-kynurenine through the oxidation of tryptophan.</text>
</comment>
<dbReference type="PANTHER" id="PTHR28657">
    <property type="entry name" value="INDOLEAMINE 2,3-DIOXYGENASE"/>
    <property type="match status" value="1"/>
</dbReference>
<dbReference type="AlphaFoldDB" id="A0A9W9WFJ5"/>
<comment type="similarity">
    <text evidence="1 5">Belongs to the indoleamine 2,3-dioxygenase family.</text>
</comment>
<keyword evidence="3 4" id="KW-0408">Iron</keyword>
<accession>A0A9W9WFJ5</accession>
<dbReference type="InterPro" id="IPR000898">
    <property type="entry name" value="Indolamine_dOase"/>
</dbReference>
<dbReference type="Pfam" id="PF01231">
    <property type="entry name" value="IDO"/>
    <property type="match status" value="1"/>
</dbReference>
<evidence type="ECO:0000256" key="3">
    <source>
        <dbReference type="ARBA" id="ARBA00023004"/>
    </source>
</evidence>
<dbReference type="PANTHER" id="PTHR28657:SF11">
    <property type="entry name" value="INDOLEAMINE 2,3-DIOXYGENASE"/>
    <property type="match status" value="1"/>
</dbReference>
<dbReference type="EC" id="1.13.11.52" evidence="5"/>
<comment type="catalytic activity">
    <reaction evidence="5">
        <text>L-tryptophan + O2 = N-formyl-L-kynurenine</text>
        <dbReference type="Rhea" id="RHEA:24536"/>
        <dbReference type="ChEBI" id="CHEBI:15379"/>
        <dbReference type="ChEBI" id="CHEBI:57912"/>
        <dbReference type="ChEBI" id="CHEBI:58629"/>
    </reaction>
</comment>
<evidence type="ECO:0000256" key="1">
    <source>
        <dbReference type="ARBA" id="ARBA00007119"/>
    </source>
</evidence>
<dbReference type="GO" id="GO:0019441">
    <property type="term" value="P:L-tryptophan catabolic process to kynurenine"/>
    <property type="evidence" value="ECO:0007669"/>
    <property type="project" value="UniProtKB-UniRule"/>
</dbReference>
<evidence type="ECO:0000313" key="6">
    <source>
        <dbReference type="EMBL" id="KAJ5457278.1"/>
    </source>
</evidence>